<feature type="domain" description="Methyltransferase" evidence="4">
    <location>
        <begin position="51"/>
        <end position="141"/>
    </location>
</feature>
<evidence type="ECO:0000256" key="1">
    <source>
        <dbReference type="ARBA" id="ARBA00022603"/>
    </source>
</evidence>
<keyword evidence="1 5" id="KW-0489">Methyltransferase</keyword>
<dbReference type="InterPro" id="IPR041698">
    <property type="entry name" value="Methyltransf_25"/>
</dbReference>
<keyword evidence="6" id="KW-1185">Reference proteome</keyword>
<dbReference type="Proteomes" id="UP000549616">
    <property type="component" value="Unassembled WGS sequence"/>
</dbReference>
<dbReference type="InterPro" id="IPR013757">
    <property type="entry name" value="Topo_IIA_A_a_sf"/>
</dbReference>
<protein>
    <submittedName>
        <fullName evidence="5">SAM-dependent methyltransferase</fullName>
    </submittedName>
</protein>
<dbReference type="GO" id="GO:0032259">
    <property type="term" value="P:methylation"/>
    <property type="evidence" value="ECO:0007669"/>
    <property type="project" value="UniProtKB-KW"/>
</dbReference>
<dbReference type="RefSeq" id="WP_312861005.1">
    <property type="nucleotide sequence ID" value="NZ_JACCFK010000001.1"/>
</dbReference>
<comment type="caution">
    <text evidence="5">The sequence shown here is derived from an EMBL/GenBank/DDBJ whole genome shotgun (WGS) entry which is preliminary data.</text>
</comment>
<keyword evidence="2 5" id="KW-0808">Transferase</keyword>
<dbReference type="PANTHER" id="PTHR43464:SF19">
    <property type="entry name" value="UBIQUINONE BIOSYNTHESIS O-METHYLTRANSFERASE, MITOCHONDRIAL"/>
    <property type="match status" value="1"/>
</dbReference>
<keyword evidence="3" id="KW-0949">S-adenosyl-L-methionine</keyword>
<evidence type="ECO:0000313" key="5">
    <source>
        <dbReference type="EMBL" id="NYI89482.1"/>
    </source>
</evidence>
<dbReference type="CDD" id="cd02440">
    <property type="entry name" value="AdoMet_MTases"/>
    <property type="match status" value="1"/>
</dbReference>
<dbReference type="EMBL" id="JACCFK010000001">
    <property type="protein sequence ID" value="NYI89482.1"/>
    <property type="molecule type" value="Genomic_DNA"/>
</dbReference>
<proteinExistence type="predicted"/>
<organism evidence="5 6">
    <name type="scientific">Amycolatopsis endophytica</name>
    <dbReference type="NCBI Taxonomy" id="860233"/>
    <lineage>
        <taxon>Bacteria</taxon>
        <taxon>Bacillati</taxon>
        <taxon>Actinomycetota</taxon>
        <taxon>Actinomycetes</taxon>
        <taxon>Pseudonocardiales</taxon>
        <taxon>Pseudonocardiaceae</taxon>
        <taxon>Amycolatopsis</taxon>
    </lineage>
</organism>
<gene>
    <name evidence="5" type="ORF">HNR02_002805</name>
</gene>
<name>A0A853B3R8_9PSEU</name>
<accession>A0A853B3R8</accession>
<dbReference type="PANTHER" id="PTHR43464">
    <property type="entry name" value="METHYLTRANSFERASE"/>
    <property type="match status" value="1"/>
</dbReference>
<dbReference type="SUPFAM" id="SSF53335">
    <property type="entry name" value="S-adenosyl-L-methionine-dependent methyltransferases"/>
    <property type="match status" value="1"/>
</dbReference>
<dbReference type="GO" id="GO:0003677">
    <property type="term" value="F:DNA binding"/>
    <property type="evidence" value="ECO:0007669"/>
    <property type="project" value="InterPro"/>
</dbReference>
<evidence type="ECO:0000259" key="4">
    <source>
        <dbReference type="Pfam" id="PF13649"/>
    </source>
</evidence>
<dbReference type="GO" id="GO:0005524">
    <property type="term" value="F:ATP binding"/>
    <property type="evidence" value="ECO:0007669"/>
    <property type="project" value="InterPro"/>
</dbReference>
<evidence type="ECO:0000313" key="6">
    <source>
        <dbReference type="Proteomes" id="UP000549616"/>
    </source>
</evidence>
<sequence>MTIRSVEDVLRLLDGMVPPGTAGVADESVDKPDENLAAWISQGVVEPGRALDLGCGPGRNARYLASLGFEVDAVDASPVVIERARERAGDARVWFHCGNVFELTLRGGYDLVYDSGFFHHLAPHRRPSYLELLQRALMPGGHFGLVCFGSGGAALSDADVYRVGDLGAGLAYTEDSLREIFGGLAEVEQRGMVEQADDSPLFGKAVLWTALFRFPGYRKAAEARARVLRGLMTVADRRRELIDALWETTGPASAEEAVQRVLGVDEVQARAVLDLQVRRLTPWQMAMIRKELDQGAD</sequence>
<dbReference type="InterPro" id="IPR029063">
    <property type="entry name" value="SAM-dependent_MTases_sf"/>
</dbReference>
<dbReference type="Gene3D" id="1.10.268.10">
    <property type="entry name" value="Topoisomerase, domain 3"/>
    <property type="match status" value="1"/>
</dbReference>
<dbReference type="GO" id="GO:0008168">
    <property type="term" value="F:methyltransferase activity"/>
    <property type="evidence" value="ECO:0007669"/>
    <property type="project" value="UniProtKB-KW"/>
</dbReference>
<dbReference type="GO" id="GO:0003918">
    <property type="term" value="F:DNA topoisomerase type II (double strand cut, ATP-hydrolyzing) activity"/>
    <property type="evidence" value="ECO:0007669"/>
    <property type="project" value="InterPro"/>
</dbReference>
<dbReference type="Pfam" id="PF13649">
    <property type="entry name" value="Methyltransf_25"/>
    <property type="match status" value="1"/>
</dbReference>
<reference evidence="5 6" key="1">
    <citation type="submission" date="2020-07" db="EMBL/GenBank/DDBJ databases">
        <title>Sequencing the genomes of 1000 actinobacteria strains.</title>
        <authorList>
            <person name="Klenk H.-P."/>
        </authorList>
    </citation>
    <scope>NUCLEOTIDE SEQUENCE [LARGE SCALE GENOMIC DNA]</scope>
    <source>
        <strain evidence="5 6">DSM 104006</strain>
    </source>
</reference>
<dbReference type="AlphaFoldDB" id="A0A853B3R8"/>
<evidence type="ECO:0000256" key="3">
    <source>
        <dbReference type="ARBA" id="ARBA00022691"/>
    </source>
</evidence>
<dbReference type="Gene3D" id="3.40.50.150">
    <property type="entry name" value="Vaccinia Virus protein VP39"/>
    <property type="match status" value="1"/>
</dbReference>
<evidence type="ECO:0000256" key="2">
    <source>
        <dbReference type="ARBA" id="ARBA00022679"/>
    </source>
</evidence>